<evidence type="ECO:0000256" key="5">
    <source>
        <dbReference type="ARBA" id="ARBA00034078"/>
    </source>
</evidence>
<dbReference type="Gene3D" id="2.102.10.10">
    <property type="entry name" value="Rieske [2Fe-2S] iron-sulphur domain"/>
    <property type="match status" value="1"/>
</dbReference>
<dbReference type="AlphaFoldDB" id="A0A5C5VWH1"/>
<name>A0A5C5VWH1_9BACT</name>
<comment type="similarity">
    <text evidence="6">Belongs to the bacterial ring-hydroxylating dioxygenase ferredoxin component family.</text>
</comment>
<evidence type="ECO:0000256" key="2">
    <source>
        <dbReference type="ARBA" id="ARBA00022723"/>
    </source>
</evidence>
<evidence type="ECO:0000256" key="1">
    <source>
        <dbReference type="ARBA" id="ARBA00022714"/>
    </source>
</evidence>
<dbReference type="OrthoDB" id="9795104at2"/>
<dbReference type="GO" id="GO:0051213">
    <property type="term" value="F:dioxygenase activity"/>
    <property type="evidence" value="ECO:0007669"/>
    <property type="project" value="UniProtKB-KW"/>
</dbReference>
<dbReference type="PROSITE" id="PS51296">
    <property type="entry name" value="RIESKE"/>
    <property type="match status" value="1"/>
</dbReference>
<keyword evidence="4" id="KW-0411">Iron-sulfur</keyword>
<organism evidence="8 9">
    <name type="scientific">Botrimarina hoheduenensis</name>
    <dbReference type="NCBI Taxonomy" id="2528000"/>
    <lineage>
        <taxon>Bacteria</taxon>
        <taxon>Pseudomonadati</taxon>
        <taxon>Planctomycetota</taxon>
        <taxon>Planctomycetia</taxon>
        <taxon>Pirellulales</taxon>
        <taxon>Lacipirellulaceae</taxon>
        <taxon>Botrimarina</taxon>
    </lineage>
</organism>
<comment type="caution">
    <text evidence="8">The sequence shown here is derived from an EMBL/GenBank/DDBJ whole genome shotgun (WGS) entry which is preliminary data.</text>
</comment>
<proteinExistence type="inferred from homology"/>
<dbReference type="Pfam" id="PF00355">
    <property type="entry name" value="Rieske"/>
    <property type="match status" value="1"/>
</dbReference>
<evidence type="ECO:0000256" key="4">
    <source>
        <dbReference type="ARBA" id="ARBA00023014"/>
    </source>
</evidence>
<keyword evidence="8" id="KW-0223">Dioxygenase</keyword>
<dbReference type="EMBL" id="SJPH01000005">
    <property type="protein sequence ID" value="TWT42968.1"/>
    <property type="molecule type" value="Genomic_DNA"/>
</dbReference>
<dbReference type="GO" id="GO:0046872">
    <property type="term" value="F:metal ion binding"/>
    <property type="evidence" value="ECO:0007669"/>
    <property type="project" value="UniProtKB-KW"/>
</dbReference>
<dbReference type="GO" id="GO:0051537">
    <property type="term" value="F:2 iron, 2 sulfur cluster binding"/>
    <property type="evidence" value="ECO:0007669"/>
    <property type="project" value="UniProtKB-KW"/>
</dbReference>
<evidence type="ECO:0000256" key="6">
    <source>
        <dbReference type="ARBA" id="ARBA00038001"/>
    </source>
</evidence>
<dbReference type="InterPro" id="IPR036922">
    <property type="entry name" value="Rieske_2Fe-2S_sf"/>
</dbReference>
<dbReference type="InterPro" id="IPR017941">
    <property type="entry name" value="Rieske_2Fe-2S"/>
</dbReference>
<dbReference type="PANTHER" id="PTHR21496">
    <property type="entry name" value="FERREDOXIN-RELATED"/>
    <property type="match status" value="1"/>
</dbReference>
<dbReference type="RefSeq" id="WP_146574836.1">
    <property type="nucleotide sequence ID" value="NZ_SJPH01000005.1"/>
</dbReference>
<evidence type="ECO:0000313" key="8">
    <source>
        <dbReference type="EMBL" id="TWT42968.1"/>
    </source>
</evidence>
<accession>A0A5C5VWH1</accession>
<dbReference type="PANTHER" id="PTHR21496:SF0">
    <property type="entry name" value="RIESKE DOMAIN-CONTAINING PROTEIN"/>
    <property type="match status" value="1"/>
</dbReference>
<keyword evidence="1" id="KW-0001">2Fe-2S</keyword>
<feature type="domain" description="Rieske" evidence="7">
    <location>
        <begin position="4"/>
        <end position="104"/>
    </location>
</feature>
<evidence type="ECO:0000313" key="9">
    <source>
        <dbReference type="Proteomes" id="UP000318995"/>
    </source>
</evidence>
<protein>
    <submittedName>
        <fullName evidence="8">3-phenylpropionate/cinnamic acid dioxygenase ferredoxin subunit</fullName>
    </submittedName>
</protein>
<sequence>MNDFHSVGPTTDFPDPSSQLVEVDEIAVVLIHAAGHFYALDDVCTHDGGPLSDGDLCVEEATPTIACPRHGAQFALADGAAVTMPATKATQAHEVKVEGGQVYVRLCDSHANTRK</sequence>
<comment type="cofactor">
    <cofactor evidence="5">
        <name>[2Fe-2S] cluster</name>
        <dbReference type="ChEBI" id="CHEBI:190135"/>
    </cofactor>
</comment>
<keyword evidence="2" id="KW-0479">Metal-binding</keyword>
<evidence type="ECO:0000256" key="3">
    <source>
        <dbReference type="ARBA" id="ARBA00023004"/>
    </source>
</evidence>
<reference evidence="8 9" key="1">
    <citation type="submission" date="2019-02" db="EMBL/GenBank/DDBJ databases">
        <title>Deep-cultivation of Planctomycetes and their phenomic and genomic characterization uncovers novel biology.</title>
        <authorList>
            <person name="Wiegand S."/>
            <person name="Jogler M."/>
            <person name="Boedeker C."/>
            <person name="Pinto D."/>
            <person name="Vollmers J."/>
            <person name="Rivas-Marin E."/>
            <person name="Kohn T."/>
            <person name="Peeters S.H."/>
            <person name="Heuer A."/>
            <person name="Rast P."/>
            <person name="Oberbeckmann S."/>
            <person name="Bunk B."/>
            <person name="Jeske O."/>
            <person name="Meyerdierks A."/>
            <person name="Storesund J.E."/>
            <person name="Kallscheuer N."/>
            <person name="Luecker S."/>
            <person name="Lage O.M."/>
            <person name="Pohl T."/>
            <person name="Merkel B.J."/>
            <person name="Hornburger P."/>
            <person name="Mueller R.-W."/>
            <person name="Bruemmer F."/>
            <person name="Labrenz M."/>
            <person name="Spormann A.M."/>
            <person name="Op Den Camp H."/>
            <person name="Overmann J."/>
            <person name="Amann R."/>
            <person name="Jetten M.S.M."/>
            <person name="Mascher T."/>
            <person name="Medema M.H."/>
            <person name="Devos D.P."/>
            <person name="Kaster A.-K."/>
            <person name="Ovreas L."/>
            <person name="Rohde M."/>
            <person name="Galperin M.Y."/>
            <person name="Jogler C."/>
        </authorList>
    </citation>
    <scope>NUCLEOTIDE SEQUENCE [LARGE SCALE GENOMIC DNA]</scope>
    <source>
        <strain evidence="8 9">Pla111</strain>
    </source>
</reference>
<evidence type="ECO:0000259" key="7">
    <source>
        <dbReference type="PROSITE" id="PS51296"/>
    </source>
</evidence>
<dbReference type="SUPFAM" id="SSF50022">
    <property type="entry name" value="ISP domain"/>
    <property type="match status" value="1"/>
</dbReference>
<keyword evidence="9" id="KW-1185">Reference proteome</keyword>
<dbReference type="Proteomes" id="UP000318995">
    <property type="component" value="Unassembled WGS sequence"/>
</dbReference>
<keyword evidence="8" id="KW-0560">Oxidoreductase</keyword>
<keyword evidence="3" id="KW-0408">Iron</keyword>
<gene>
    <name evidence="8" type="primary">hcaC</name>
    <name evidence="8" type="ORF">Pla111_26060</name>
</gene>